<dbReference type="RefSeq" id="WP_182960425.1">
    <property type="nucleotide sequence ID" value="NZ_JABEQM010000013.1"/>
</dbReference>
<protein>
    <submittedName>
        <fullName evidence="2">Uncharacterized protein</fullName>
    </submittedName>
</protein>
<feature type="transmembrane region" description="Helical" evidence="1">
    <location>
        <begin position="436"/>
        <end position="457"/>
    </location>
</feature>
<keyword evidence="1" id="KW-0812">Transmembrane</keyword>
<feature type="transmembrane region" description="Helical" evidence="1">
    <location>
        <begin position="340"/>
        <end position="365"/>
    </location>
</feature>
<keyword evidence="1" id="KW-0472">Membrane</keyword>
<feature type="transmembrane region" description="Helical" evidence="1">
    <location>
        <begin position="153"/>
        <end position="171"/>
    </location>
</feature>
<proteinExistence type="predicted"/>
<feature type="transmembrane region" description="Helical" evidence="1">
    <location>
        <begin position="409"/>
        <end position="430"/>
    </location>
</feature>
<evidence type="ECO:0000313" key="3">
    <source>
        <dbReference type="Proteomes" id="UP000578030"/>
    </source>
</evidence>
<name>A0A7W4K9C7_9PROT</name>
<feature type="transmembrane region" description="Helical" evidence="1">
    <location>
        <begin position="87"/>
        <end position="115"/>
    </location>
</feature>
<feature type="transmembrane region" description="Helical" evidence="1">
    <location>
        <begin position="21"/>
        <end position="41"/>
    </location>
</feature>
<feature type="transmembrane region" description="Helical" evidence="1">
    <location>
        <begin position="262"/>
        <end position="287"/>
    </location>
</feature>
<dbReference type="EMBL" id="JABEQM010000013">
    <property type="protein sequence ID" value="MBB2202756.1"/>
    <property type="molecule type" value="Genomic_DNA"/>
</dbReference>
<feature type="transmembrane region" description="Helical" evidence="1">
    <location>
        <begin position="61"/>
        <end position="80"/>
    </location>
</feature>
<evidence type="ECO:0000256" key="1">
    <source>
        <dbReference type="SAM" id="Phobius"/>
    </source>
</evidence>
<keyword evidence="1" id="KW-1133">Transmembrane helix</keyword>
<sequence length="471" mass="50367">MISAWACYRAALRNYASRAFIIGNPNVYSALAFLVLTPGWIERVAPGLGHGTTDALDHAEFNPLFMAALMGMASIGTYYWRQVGDAIAVTIPGFLAAELHAGLSVVGLLFVLLTIPLLWCGLPAAGSAAFVAASFTFGAGIRPVRGQKPWEKSLRVLLVAGGLLLIFMPRWQVWLLFLPWPLAGGVVALSGALVVLSMTHHVGRTQAEHERAESLADARPIATARPGRARAMFRRLLLWQPARLRQAPLPPTLSRPIGPLGILLSALVSVAVMLILSAVMAAVLSMVNGEAFDRLFLHAARTNLLTLPSLALMGLNNWLMNRKDWPFFFMAGRYGGRLAFARAMFGAYLVNAILTGVGIVAPVMLFEVLLGSVPAAAGGWLGLLLVLMFVGACHGSSVPLLWREQGGKGVTVMAGIAAYMTMALANPVALYRDDHAGAAIVTALSIFVAGLAVSRLAPRQLARMDWPFDGE</sequence>
<feature type="transmembrane region" description="Helical" evidence="1">
    <location>
        <begin position="177"/>
        <end position="196"/>
    </location>
</feature>
<organism evidence="2 3">
    <name type="scientific">Gluconacetobacter tumulisoli</name>
    <dbReference type="NCBI Taxonomy" id="1286189"/>
    <lineage>
        <taxon>Bacteria</taxon>
        <taxon>Pseudomonadati</taxon>
        <taxon>Pseudomonadota</taxon>
        <taxon>Alphaproteobacteria</taxon>
        <taxon>Acetobacterales</taxon>
        <taxon>Acetobacteraceae</taxon>
        <taxon>Gluconacetobacter</taxon>
    </lineage>
</organism>
<feature type="transmembrane region" description="Helical" evidence="1">
    <location>
        <begin position="377"/>
        <end position="402"/>
    </location>
</feature>
<feature type="transmembrane region" description="Helical" evidence="1">
    <location>
        <begin position="121"/>
        <end position="141"/>
    </location>
</feature>
<dbReference type="Proteomes" id="UP000578030">
    <property type="component" value="Unassembled WGS sequence"/>
</dbReference>
<accession>A0A7W4K9C7</accession>
<reference evidence="2 3" key="1">
    <citation type="submission" date="2020-04" db="EMBL/GenBank/DDBJ databases">
        <title>Description of novel Gluconacetobacter.</title>
        <authorList>
            <person name="Sombolestani A."/>
        </authorList>
    </citation>
    <scope>NUCLEOTIDE SEQUENCE [LARGE SCALE GENOMIC DNA]</scope>
    <source>
        <strain evidence="2 3">LMG 27802</strain>
    </source>
</reference>
<comment type="caution">
    <text evidence="2">The sequence shown here is derived from an EMBL/GenBank/DDBJ whole genome shotgun (WGS) entry which is preliminary data.</text>
</comment>
<dbReference type="AlphaFoldDB" id="A0A7W4K9C7"/>
<evidence type="ECO:0000313" key="2">
    <source>
        <dbReference type="EMBL" id="MBB2202756.1"/>
    </source>
</evidence>
<gene>
    <name evidence="2" type="ORF">HLH28_14460</name>
</gene>
<keyword evidence="3" id="KW-1185">Reference proteome</keyword>
<feature type="transmembrane region" description="Helical" evidence="1">
    <location>
        <begin position="299"/>
        <end position="319"/>
    </location>
</feature>